<dbReference type="PROSITE" id="PS50090">
    <property type="entry name" value="MYB_LIKE"/>
    <property type="match status" value="1"/>
</dbReference>
<dbReference type="PANTHER" id="PTHR41302">
    <property type="entry name" value="PRESPORE-SPECIFIC TRANSCRIPTIONAL REGULATOR RSFA-RELATED"/>
    <property type="match status" value="1"/>
</dbReference>
<dbReference type="Proteomes" id="UP000204391">
    <property type="component" value="Chromosome"/>
</dbReference>
<dbReference type="Pfam" id="PF13921">
    <property type="entry name" value="Myb_DNA-bind_6"/>
    <property type="match status" value="1"/>
</dbReference>
<proteinExistence type="predicted"/>
<evidence type="ECO:0000259" key="1">
    <source>
        <dbReference type="PROSITE" id="PS50090"/>
    </source>
</evidence>
<feature type="domain" description="Myb-like" evidence="1">
    <location>
        <begin position="1"/>
        <end position="57"/>
    </location>
</feature>
<dbReference type="OrthoDB" id="2845592at2"/>
<dbReference type="EMBL" id="CP022437">
    <property type="protein sequence ID" value="ASN05863.1"/>
    <property type="molecule type" value="Genomic_DNA"/>
</dbReference>
<evidence type="ECO:0000313" key="2">
    <source>
        <dbReference type="EMBL" id="ASN05863.1"/>
    </source>
</evidence>
<gene>
    <name evidence="2" type="ORF">CFK40_12995</name>
</gene>
<dbReference type="RefSeq" id="WP_089532711.1">
    <property type="nucleotide sequence ID" value="NZ_CP022437.1"/>
</dbReference>
<name>A0A221MDW8_9BACI</name>
<dbReference type="KEGG" id="vne:CFK40_12995"/>
<dbReference type="InterPro" id="IPR001005">
    <property type="entry name" value="SANT/Myb"/>
</dbReference>
<evidence type="ECO:0000313" key="3">
    <source>
        <dbReference type="Proteomes" id="UP000204391"/>
    </source>
</evidence>
<dbReference type="InterPro" id="IPR014243">
    <property type="entry name" value="RsfA-like"/>
</dbReference>
<dbReference type="NCBIfam" id="TIGR02894">
    <property type="entry name" value="DNA_bind_RsfA"/>
    <property type="match status" value="1"/>
</dbReference>
<sequence>MNRTRQDAWSSDEDVILADTVLRYIREGKTQLEAFKDVANQLSRTSAACGFRWNATIRRNYQDIVNVAKEERKNRTHSNARGLKENTVESNQDTIETAILLLENMKSSYTTENSVHKQEHENAVKKLEEENIHLKTVLLRYDEAWKEMGNLWSWVKSSVKN</sequence>
<reference evidence="2 3" key="1">
    <citation type="journal article" date="2003" name="Int. J. Syst. Evol. Microbiol.">
        <title>Virgibacillus carmonensis sp. nov., Virgibacillus necropolis sp. nov. and Virgibacillus picturae sp. nov., three novel species isolated from deteriorated mural paintings, transfer of the species of the genus salibacillus to Virgibacillus, as Virgibacillus marismortui comb. nov. and Virgibacillus salexigens comb. nov., and emended description of the genus Virgibacillus.</title>
        <authorList>
            <person name="Heyrman J."/>
            <person name="Logan N.A."/>
            <person name="Busse H.J."/>
            <person name="Balcaen A."/>
            <person name="Lebbe L."/>
            <person name="Rodriguez-Diaz M."/>
            <person name="Swings J."/>
            <person name="De Vos P."/>
        </authorList>
    </citation>
    <scope>NUCLEOTIDE SEQUENCE [LARGE SCALE GENOMIC DNA]</scope>
    <source>
        <strain evidence="2 3">LMG 19488</strain>
    </source>
</reference>
<organism evidence="2 3">
    <name type="scientific">Virgibacillus necropolis</name>
    <dbReference type="NCBI Taxonomy" id="163877"/>
    <lineage>
        <taxon>Bacteria</taxon>
        <taxon>Bacillati</taxon>
        <taxon>Bacillota</taxon>
        <taxon>Bacilli</taxon>
        <taxon>Bacillales</taxon>
        <taxon>Bacillaceae</taxon>
        <taxon>Virgibacillus</taxon>
    </lineage>
</organism>
<keyword evidence="3" id="KW-1185">Reference proteome</keyword>
<dbReference type="AlphaFoldDB" id="A0A221MDW8"/>
<protein>
    <submittedName>
        <fullName evidence="2">RsfA family transcriptional regulator</fullName>
    </submittedName>
</protein>
<dbReference type="PANTHER" id="PTHR41302:SF2">
    <property type="entry name" value="PRESPORE SPECIFIC TRANSCRIPTIONAL ACTIVATOR RSFA"/>
    <property type="match status" value="1"/>
</dbReference>
<accession>A0A221MDW8</accession>